<feature type="region of interest" description="Disordered" evidence="6">
    <location>
        <begin position="45"/>
        <end position="72"/>
    </location>
</feature>
<dbReference type="GO" id="GO:0005840">
    <property type="term" value="C:ribosome"/>
    <property type="evidence" value="ECO:0007669"/>
    <property type="project" value="UniProtKB-KW"/>
</dbReference>
<dbReference type="Gene3D" id="3.40.1370.10">
    <property type="match status" value="1"/>
</dbReference>
<dbReference type="NCBIfam" id="TIGR03953">
    <property type="entry name" value="rplD_bact"/>
    <property type="match status" value="1"/>
</dbReference>
<dbReference type="AlphaFoldDB" id="A0A7C3UUF4"/>
<evidence type="ECO:0000256" key="3">
    <source>
        <dbReference type="ARBA" id="ARBA00023274"/>
    </source>
</evidence>
<dbReference type="EMBL" id="DTMQ01000014">
    <property type="protein sequence ID" value="HGE98869.1"/>
    <property type="molecule type" value="Genomic_DNA"/>
</dbReference>
<dbReference type="InterPro" id="IPR013005">
    <property type="entry name" value="Ribosomal_uL4-like"/>
</dbReference>
<protein>
    <recommendedName>
        <fullName evidence="4 5">Large ribosomal subunit protein uL4</fullName>
    </recommendedName>
</protein>
<keyword evidence="5" id="KW-0694">RNA-binding</keyword>
<dbReference type="InterPro" id="IPR002136">
    <property type="entry name" value="Ribosomal_uL4"/>
</dbReference>
<evidence type="ECO:0000313" key="7">
    <source>
        <dbReference type="EMBL" id="HGE98869.1"/>
    </source>
</evidence>
<name>A0A7C3UUF4_UNCW3</name>
<dbReference type="HAMAP" id="MF_01328_B">
    <property type="entry name" value="Ribosomal_uL4_B"/>
    <property type="match status" value="1"/>
</dbReference>
<reference evidence="7" key="1">
    <citation type="journal article" date="2020" name="mSystems">
        <title>Genome- and Community-Level Interaction Insights into Carbon Utilization and Element Cycling Functions of Hydrothermarchaeota in Hydrothermal Sediment.</title>
        <authorList>
            <person name="Zhou Z."/>
            <person name="Liu Y."/>
            <person name="Xu W."/>
            <person name="Pan J."/>
            <person name="Luo Z.H."/>
            <person name="Li M."/>
        </authorList>
    </citation>
    <scope>NUCLEOTIDE SEQUENCE [LARGE SCALE GENOMIC DNA]</scope>
    <source>
        <strain evidence="7">SpSt-906</strain>
    </source>
</reference>
<evidence type="ECO:0000256" key="2">
    <source>
        <dbReference type="ARBA" id="ARBA00022980"/>
    </source>
</evidence>
<gene>
    <name evidence="5" type="primary">rplD</name>
    <name evidence="7" type="ORF">ENX07_02190</name>
</gene>
<dbReference type="PANTHER" id="PTHR10746">
    <property type="entry name" value="50S RIBOSOMAL PROTEIN L4"/>
    <property type="match status" value="1"/>
</dbReference>
<dbReference type="InterPro" id="IPR023574">
    <property type="entry name" value="Ribosomal_uL4_dom_sf"/>
</dbReference>
<dbReference type="GO" id="GO:1990904">
    <property type="term" value="C:ribonucleoprotein complex"/>
    <property type="evidence" value="ECO:0007669"/>
    <property type="project" value="UniProtKB-KW"/>
</dbReference>
<dbReference type="SUPFAM" id="SSF52166">
    <property type="entry name" value="Ribosomal protein L4"/>
    <property type="match status" value="1"/>
</dbReference>
<comment type="similarity">
    <text evidence="1 5">Belongs to the universal ribosomal protein uL4 family.</text>
</comment>
<accession>A0A7C3UUF4</accession>
<proteinExistence type="inferred from homology"/>
<evidence type="ECO:0000256" key="4">
    <source>
        <dbReference type="ARBA" id="ARBA00035244"/>
    </source>
</evidence>
<dbReference type="GO" id="GO:0006412">
    <property type="term" value="P:translation"/>
    <property type="evidence" value="ECO:0007669"/>
    <property type="project" value="UniProtKB-UniRule"/>
</dbReference>
<organism evidence="7">
    <name type="scientific">candidate division WOR-3 bacterium</name>
    <dbReference type="NCBI Taxonomy" id="2052148"/>
    <lineage>
        <taxon>Bacteria</taxon>
        <taxon>Bacteria division WOR-3</taxon>
    </lineage>
</organism>
<evidence type="ECO:0000256" key="5">
    <source>
        <dbReference type="HAMAP-Rule" id="MF_01328"/>
    </source>
</evidence>
<keyword evidence="5" id="KW-0699">rRNA-binding</keyword>
<evidence type="ECO:0000256" key="6">
    <source>
        <dbReference type="SAM" id="MobiDB-lite"/>
    </source>
</evidence>
<dbReference type="GO" id="GO:0019843">
    <property type="term" value="F:rRNA binding"/>
    <property type="evidence" value="ECO:0007669"/>
    <property type="project" value="UniProtKB-UniRule"/>
</dbReference>
<keyword evidence="2 5" id="KW-0689">Ribosomal protein</keyword>
<dbReference type="GO" id="GO:0003735">
    <property type="term" value="F:structural constituent of ribosome"/>
    <property type="evidence" value="ECO:0007669"/>
    <property type="project" value="InterPro"/>
</dbReference>
<dbReference type="Pfam" id="PF00573">
    <property type="entry name" value="Ribosomal_L4"/>
    <property type="match status" value="1"/>
</dbReference>
<comment type="function">
    <text evidence="5">One of the primary rRNA binding proteins, this protein initially binds near the 5'-end of the 23S rRNA. It is important during the early stages of 50S assembly. It makes multiple contacts with different domains of the 23S rRNA in the assembled 50S subunit and ribosome.</text>
</comment>
<evidence type="ECO:0000256" key="1">
    <source>
        <dbReference type="ARBA" id="ARBA00010528"/>
    </source>
</evidence>
<keyword evidence="3 5" id="KW-0687">Ribonucleoprotein</keyword>
<dbReference type="PANTHER" id="PTHR10746:SF6">
    <property type="entry name" value="LARGE RIBOSOMAL SUBUNIT PROTEIN UL4M"/>
    <property type="match status" value="1"/>
</dbReference>
<sequence>MKVNLLTITGEVKKEIEIPDEVFNAEIKEGVVWEVVRNYLANQRQGTAKTKTRGEVSGGGRKPWPQKHTGRARHGSIRSPIWVGGGKVFGPKPRDYSYSLPKKKRRKALFSSLSARMKENGIIFIEDFSLPQPKTKEMANILKNLSITSDESCLLLLPEMKEEIKLSARNIPHLKCKLAKDINTYDVLENRKLVFTEKGLETFLLTIGVKESEVGSCSPPEKSS</sequence>
<comment type="subunit">
    <text evidence="5">Part of the 50S ribosomal subunit.</text>
</comment>
<comment type="function">
    <text evidence="5">Forms part of the polypeptide exit tunnel.</text>
</comment>
<comment type="caution">
    <text evidence="7">The sequence shown here is derived from an EMBL/GenBank/DDBJ whole genome shotgun (WGS) entry which is preliminary data.</text>
</comment>